<evidence type="ECO:0000256" key="5">
    <source>
        <dbReference type="RuleBase" id="RU363041"/>
    </source>
</evidence>
<keyword evidence="7" id="KW-1185">Reference proteome</keyword>
<dbReference type="Proteomes" id="UP001499951">
    <property type="component" value="Unassembled WGS sequence"/>
</dbReference>
<comment type="subcellular location">
    <subcellularLocation>
        <location evidence="5">Cell membrane</location>
        <topology evidence="5">Multi-pass membrane protein</topology>
    </subcellularLocation>
    <subcellularLocation>
        <location evidence="1">Membrane</location>
        <topology evidence="1">Multi-pass membrane protein</topology>
    </subcellularLocation>
</comment>
<dbReference type="PANTHER" id="PTHR43701:SF2">
    <property type="entry name" value="MEMBRANE TRANSPORTER PROTEIN YJNA-RELATED"/>
    <property type="match status" value="1"/>
</dbReference>
<accession>A0ABP3NXZ4</accession>
<evidence type="ECO:0000313" key="6">
    <source>
        <dbReference type="EMBL" id="GAA0556213.1"/>
    </source>
</evidence>
<sequence>MHFLVSIQWGYVASGLLVGALVGLTGVGGGSLMTPILILLFGVPPVAAVGTDLLYASVTKTVGSFVHGAHHTIDWRVVRRLAMGSVPAAIATLFLLNRLGIDSHKTNALVSDVLGSALLVTAAALVFRPWLLKIYASRVGKLSPKLTIRYTVLTGVVLGILVASSSVGAGALGVTALILLYPELPAVRLVGSDIAHAVPLTLVAGAGHWLLGNVDFTLMGTLLMGSIPGILIGSALAPRIPEVYLRRVMAVVLAAVAVKLFL</sequence>
<protein>
    <recommendedName>
        <fullName evidence="5">Probable membrane transporter protein</fullName>
    </recommendedName>
</protein>
<comment type="similarity">
    <text evidence="5">Belongs to the 4-toluene sulfonate uptake permease (TSUP) (TC 2.A.102) family.</text>
</comment>
<keyword evidence="5" id="KW-1003">Cell membrane</keyword>
<feature type="transmembrane region" description="Helical" evidence="5">
    <location>
        <begin position="150"/>
        <end position="181"/>
    </location>
</feature>
<feature type="transmembrane region" description="Helical" evidence="5">
    <location>
        <begin position="108"/>
        <end position="130"/>
    </location>
</feature>
<proteinExistence type="inferred from homology"/>
<dbReference type="InterPro" id="IPR002781">
    <property type="entry name" value="TM_pro_TauE-like"/>
</dbReference>
<evidence type="ECO:0000256" key="3">
    <source>
        <dbReference type="ARBA" id="ARBA00022989"/>
    </source>
</evidence>
<feature type="transmembrane region" description="Helical" evidence="5">
    <location>
        <begin position="36"/>
        <end position="57"/>
    </location>
</feature>
<keyword evidence="4 5" id="KW-0472">Membrane</keyword>
<evidence type="ECO:0000256" key="2">
    <source>
        <dbReference type="ARBA" id="ARBA00022692"/>
    </source>
</evidence>
<feature type="transmembrane region" description="Helical" evidence="5">
    <location>
        <begin position="217"/>
        <end position="237"/>
    </location>
</feature>
<comment type="caution">
    <text evidence="6">The sequence shown here is derived from an EMBL/GenBank/DDBJ whole genome shotgun (WGS) entry which is preliminary data.</text>
</comment>
<name>A0ABP3NXZ4_9PROT</name>
<dbReference type="InterPro" id="IPR051598">
    <property type="entry name" value="TSUP/Inactive_protease-like"/>
</dbReference>
<evidence type="ECO:0000256" key="1">
    <source>
        <dbReference type="ARBA" id="ARBA00004141"/>
    </source>
</evidence>
<keyword evidence="2 5" id="KW-0812">Transmembrane</keyword>
<organism evidence="6 7">
    <name type="scientific">Rhizomicrobium electricum</name>
    <dbReference type="NCBI Taxonomy" id="480070"/>
    <lineage>
        <taxon>Bacteria</taxon>
        <taxon>Pseudomonadati</taxon>
        <taxon>Pseudomonadota</taxon>
        <taxon>Alphaproteobacteria</taxon>
        <taxon>Micropepsales</taxon>
        <taxon>Micropepsaceae</taxon>
        <taxon>Rhizomicrobium</taxon>
    </lineage>
</organism>
<keyword evidence="3 5" id="KW-1133">Transmembrane helix</keyword>
<feature type="transmembrane region" description="Helical" evidence="5">
    <location>
        <begin position="6"/>
        <end position="24"/>
    </location>
</feature>
<feature type="transmembrane region" description="Helical" evidence="5">
    <location>
        <begin position="77"/>
        <end position="96"/>
    </location>
</feature>
<dbReference type="PANTHER" id="PTHR43701">
    <property type="entry name" value="MEMBRANE TRANSPORTER PROTEIN MJ0441-RELATED"/>
    <property type="match status" value="1"/>
</dbReference>
<evidence type="ECO:0000313" key="7">
    <source>
        <dbReference type="Proteomes" id="UP001499951"/>
    </source>
</evidence>
<gene>
    <name evidence="6" type="ORF">GCM10008942_00860</name>
</gene>
<evidence type="ECO:0000256" key="4">
    <source>
        <dbReference type="ARBA" id="ARBA00023136"/>
    </source>
</evidence>
<dbReference type="Pfam" id="PF01925">
    <property type="entry name" value="TauE"/>
    <property type="match status" value="1"/>
</dbReference>
<reference evidence="7" key="1">
    <citation type="journal article" date="2019" name="Int. J. Syst. Evol. Microbiol.">
        <title>The Global Catalogue of Microorganisms (GCM) 10K type strain sequencing project: providing services to taxonomists for standard genome sequencing and annotation.</title>
        <authorList>
            <consortium name="The Broad Institute Genomics Platform"/>
            <consortium name="The Broad Institute Genome Sequencing Center for Infectious Disease"/>
            <person name="Wu L."/>
            <person name="Ma J."/>
        </authorList>
    </citation>
    <scope>NUCLEOTIDE SEQUENCE [LARGE SCALE GENOMIC DNA]</scope>
    <source>
        <strain evidence="7">JCM 15089</strain>
    </source>
</reference>
<dbReference type="EMBL" id="BAAADD010000001">
    <property type="protein sequence ID" value="GAA0556213.1"/>
    <property type="molecule type" value="Genomic_DNA"/>
</dbReference>
<dbReference type="RefSeq" id="WP_341801807.1">
    <property type="nucleotide sequence ID" value="NZ_BAAADD010000001.1"/>
</dbReference>